<comment type="caution">
    <text evidence="9">The sequence shown here is derived from an EMBL/GenBank/DDBJ whole genome shotgun (WGS) entry which is preliminary data.</text>
</comment>
<dbReference type="PANTHER" id="PTHR11063:SF8">
    <property type="entry name" value="DELTA-1-PYRROLINE-5-CARBOXYLATE SYNTHASE"/>
    <property type="match status" value="1"/>
</dbReference>
<keyword evidence="5 7" id="KW-0560">Oxidoreductase</keyword>
<dbReference type="GO" id="GO:0050661">
    <property type="term" value="F:NADP binding"/>
    <property type="evidence" value="ECO:0007669"/>
    <property type="project" value="InterPro"/>
</dbReference>
<evidence type="ECO:0000256" key="4">
    <source>
        <dbReference type="ARBA" id="ARBA00022857"/>
    </source>
</evidence>
<evidence type="ECO:0000259" key="8">
    <source>
        <dbReference type="Pfam" id="PF00171"/>
    </source>
</evidence>
<keyword evidence="7" id="KW-0963">Cytoplasm</keyword>
<dbReference type="HAMAP" id="MF_00412">
    <property type="entry name" value="ProA"/>
    <property type="match status" value="1"/>
</dbReference>
<comment type="subcellular location">
    <subcellularLocation>
        <location evidence="7">Cytoplasm</location>
    </subcellularLocation>
</comment>
<comment type="similarity">
    <text evidence="7">Belongs to the gamma-glutamyl phosphate reductase family.</text>
</comment>
<dbReference type="PANTHER" id="PTHR11063">
    <property type="entry name" value="GLUTAMATE SEMIALDEHYDE DEHYDROGENASE"/>
    <property type="match status" value="1"/>
</dbReference>
<evidence type="ECO:0000256" key="7">
    <source>
        <dbReference type="HAMAP-Rule" id="MF_00412"/>
    </source>
</evidence>
<keyword evidence="3 7" id="KW-0641">Proline biosynthesis</keyword>
<dbReference type="Proteomes" id="UP001138757">
    <property type="component" value="Unassembled WGS sequence"/>
</dbReference>
<dbReference type="PROSITE" id="PS01223">
    <property type="entry name" value="PROA"/>
    <property type="match status" value="1"/>
</dbReference>
<evidence type="ECO:0000256" key="1">
    <source>
        <dbReference type="ARBA" id="ARBA00004985"/>
    </source>
</evidence>
<comment type="function">
    <text evidence="7">Catalyzes the NADPH-dependent reduction of L-glutamate 5-phosphate into L-glutamate 5-semialdehyde and phosphate. The product spontaneously undergoes cyclization to form 1-pyrroline-5-carboxylate.</text>
</comment>
<dbReference type="InterPro" id="IPR016162">
    <property type="entry name" value="Ald_DH_N"/>
</dbReference>
<protein>
    <recommendedName>
        <fullName evidence="7">Gamma-glutamyl phosphate reductase</fullName>
        <shortName evidence="7">GPR</shortName>
        <ecNumber evidence="7">1.2.1.41</ecNumber>
    </recommendedName>
    <alternativeName>
        <fullName evidence="7">Glutamate-5-semialdehyde dehydrogenase</fullName>
    </alternativeName>
    <alternativeName>
        <fullName evidence="7">Glutamyl-gamma-semialdehyde dehydrogenase</fullName>
        <shortName evidence="7">GSA dehydrogenase</shortName>
    </alternativeName>
</protein>
<keyword evidence="10" id="KW-1185">Reference proteome</keyword>
<dbReference type="InterPro" id="IPR015590">
    <property type="entry name" value="Aldehyde_DH_dom"/>
</dbReference>
<evidence type="ECO:0000256" key="5">
    <source>
        <dbReference type="ARBA" id="ARBA00023002"/>
    </source>
</evidence>
<dbReference type="RefSeq" id="WP_214624666.1">
    <property type="nucleotide sequence ID" value="NZ_JAHGAW010000010.1"/>
</dbReference>
<dbReference type="Pfam" id="PF00171">
    <property type="entry name" value="Aldedh"/>
    <property type="match status" value="1"/>
</dbReference>
<dbReference type="InterPro" id="IPR020593">
    <property type="entry name" value="G-glutamylP_reductase_CS"/>
</dbReference>
<dbReference type="CDD" id="cd07079">
    <property type="entry name" value="ALDH_F18-19_ProA-GPR"/>
    <property type="match status" value="1"/>
</dbReference>
<dbReference type="SUPFAM" id="SSF53720">
    <property type="entry name" value="ALDH-like"/>
    <property type="match status" value="1"/>
</dbReference>
<evidence type="ECO:0000256" key="6">
    <source>
        <dbReference type="ARBA" id="ARBA00049024"/>
    </source>
</evidence>
<dbReference type="InterPro" id="IPR016161">
    <property type="entry name" value="Ald_DH/histidinol_DH"/>
</dbReference>
<dbReference type="InterPro" id="IPR000965">
    <property type="entry name" value="GPR_dom"/>
</dbReference>
<dbReference type="Gene3D" id="3.40.605.10">
    <property type="entry name" value="Aldehyde Dehydrogenase, Chain A, domain 1"/>
    <property type="match status" value="1"/>
</dbReference>
<dbReference type="InterPro" id="IPR016163">
    <property type="entry name" value="Ald_DH_C"/>
</dbReference>
<dbReference type="AlphaFoldDB" id="A0A9X1DEG9"/>
<dbReference type="NCBIfam" id="NF001221">
    <property type="entry name" value="PRK00197.1"/>
    <property type="match status" value="1"/>
</dbReference>
<dbReference type="PIRSF" id="PIRSF000151">
    <property type="entry name" value="GPR"/>
    <property type="match status" value="1"/>
</dbReference>
<reference evidence="9" key="1">
    <citation type="submission" date="2021-05" db="EMBL/GenBank/DDBJ databases">
        <title>Genome of Sphingobium sp. strain.</title>
        <authorList>
            <person name="Fan R."/>
        </authorList>
    </citation>
    <scope>NUCLEOTIDE SEQUENCE</scope>
    <source>
        <strain evidence="9">H33</strain>
    </source>
</reference>
<dbReference type="FunFam" id="3.40.309.10:FF:000006">
    <property type="entry name" value="Gamma-glutamyl phosphate reductase"/>
    <property type="match status" value="1"/>
</dbReference>
<dbReference type="GO" id="GO:0004350">
    <property type="term" value="F:glutamate-5-semialdehyde dehydrogenase activity"/>
    <property type="evidence" value="ECO:0007669"/>
    <property type="project" value="UniProtKB-UniRule"/>
</dbReference>
<dbReference type="GO" id="GO:0055129">
    <property type="term" value="P:L-proline biosynthetic process"/>
    <property type="evidence" value="ECO:0007669"/>
    <property type="project" value="UniProtKB-UniRule"/>
</dbReference>
<dbReference type="EC" id="1.2.1.41" evidence="7"/>
<feature type="domain" description="Aldehyde dehydrogenase" evidence="8">
    <location>
        <begin position="16"/>
        <end position="276"/>
    </location>
</feature>
<dbReference type="InterPro" id="IPR012134">
    <property type="entry name" value="Glu-5-SA_DH"/>
</dbReference>
<evidence type="ECO:0000313" key="10">
    <source>
        <dbReference type="Proteomes" id="UP001138757"/>
    </source>
</evidence>
<evidence type="ECO:0000256" key="3">
    <source>
        <dbReference type="ARBA" id="ARBA00022650"/>
    </source>
</evidence>
<comment type="pathway">
    <text evidence="1 7">Amino-acid biosynthesis; L-proline biosynthesis; L-glutamate 5-semialdehyde from L-glutamate: step 2/2.</text>
</comment>
<comment type="catalytic activity">
    <reaction evidence="6 7">
        <text>L-glutamate 5-semialdehyde + phosphate + NADP(+) = L-glutamyl 5-phosphate + NADPH + H(+)</text>
        <dbReference type="Rhea" id="RHEA:19541"/>
        <dbReference type="ChEBI" id="CHEBI:15378"/>
        <dbReference type="ChEBI" id="CHEBI:43474"/>
        <dbReference type="ChEBI" id="CHEBI:57783"/>
        <dbReference type="ChEBI" id="CHEBI:58066"/>
        <dbReference type="ChEBI" id="CHEBI:58274"/>
        <dbReference type="ChEBI" id="CHEBI:58349"/>
        <dbReference type="EC" id="1.2.1.41"/>
    </reaction>
</comment>
<dbReference type="Gene3D" id="3.40.309.10">
    <property type="entry name" value="Aldehyde Dehydrogenase, Chain A, domain 2"/>
    <property type="match status" value="1"/>
</dbReference>
<evidence type="ECO:0000256" key="2">
    <source>
        <dbReference type="ARBA" id="ARBA00022605"/>
    </source>
</evidence>
<sequence>MNDLTQTPEMLIAMMGAKARRAAAEMALASSAQKGEALVAAARALRDATAKIILANRIDMERGAANGLSSAMLDRLRLDEKRVAAVADAVEQVASLEDPVGKLIDETVRPNGLKLSRVRVPLGVIGIIYESRPNVTADAAALGLGSGNAVILRGGSEAVESNRAIHAAMVKGITEAGLPADAVQFVPTTDRAVVGAMLRAVGLIDIIVPRGGKSLVARVQEEARVPVLAHLDGICHTYVHAAADPQMARDIVVNAKMRRTGICGAMETLLIDRAFPEREALVTALLDARCEVRGDEAVRKLDPRVEPAEDGDWDTEYLDSILSARVVDGLDEALAHIASHGSHHTDAIVTNDESVAEQFLARCDSAIVMWNASTQFADGGEFGLGAEIGISTGRMHARGPVALEGLTTYKWVVRGSGQTRV</sequence>
<name>A0A9X1DEG9_9SPHN</name>
<evidence type="ECO:0000313" key="9">
    <source>
        <dbReference type="EMBL" id="MBT2188419.1"/>
    </source>
</evidence>
<dbReference type="EMBL" id="JAHGAW010000010">
    <property type="protein sequence ID" value="MBT2188419.1"/>
    <property type="molecule type" value="Genomic_DNA"/>
</dbReference>
<accession>A0A9X1DEG9</accession>
<organism evidence="9 10">
    <name type="scientific">Sphingobium nicotianae</name>
    <dbReference type="NCBI Taxonomy" id="2782607"/>
    <lineage>
        <taxon>Bacteria</taxon>
        <taxon>Pseudomonadati</taxon>
        <taxon>Pseudomonadota</taxon>
        <taxon>Alphaproteobacteria</taxon>
        <taxon>Sphingomonadales</taxon>
        <taxon>Sphingomonadaceae</taxon>
        <taxon>Sphingobium</taxon>
    </lineage>
</organism>
<proteinExistence type="inferred from homology"/>
<dbReference type="NCBIfam" id="TIGR00407">
    <property type="entry name" value="proA"/>
    <property type="match status" value="1"/>
</dbReference>
<dbReference type="GO" id="GO:0005737">
    <property type="term" value="C:cytoplasm"/>
    <property type="evidence" value="ECO:0007669"/>
    <property type="project" value="UniProtKB-SubCell"/>
</dbReference>
<gene>
    <name evidence="7" type="primary">proA</name>
    <name evidence="9" type="ORF">KK488_15800</name>
</gene>
<keyword evidence="4 7" id="KW-0521">NADP</keyword>
<keyword evidence="2 7" id="KW-0028">Amino-acid biosynthesis</keyword>